<name>A0A382JCR1_9ZZZZ</name>
<dbReference type="PROSITE" id="PS51257">
    <property type="entry name" value="PROKAR_LIPOPROTEIN"/>
    <property type="match status" value="1"/>
</dbReference>
<proteinExistence type="predicted"/>
<sequence length="176" mass="21250">MHRYNILFILLLVSACVEHKFSFHISPDGSYKVHYSAHGDKMDLQDHDFPMPFGVKWDIHSTMEQIEAESYDYSAHRLFKRNETFPVSFYNGDSIYFESLLKHIAEIKHFNWFFWERYKFEFRFSGRKVKSKYPLVGQFMKDMENPPDGWMQEALIYLLTETLKRTDLEWNTRPII</sequence>
<organism evidence="1">
    <name type="scientific">marine metagenome</name>
    <dbReference type="NCBI Taxonomy" id="408172"/>
    <lineage>
        <taxon>unclassified sequences</taxon>
        <taxon>metagenomes</taxon>
        <taxon>ecological metagenomes</taxon>
    </lineage>
</organism>
<feature type="non-terminal residue" evidence="1">
    <location>
        <position position="176"/>
    </location>
</feature>
<protein>
    <submittedName>
        <fullName evidence="1">Uncharacterized protein</fullName>
    </submittedName>
</protein>
<accession>A0A382JCR1</accession>
<dbReference type="EMBL" id="UINC01073193">
    <property type="protein sequence ID" value="SVC09385.1"/>
    <property type="molecule type" value="Genomic_DNA"/>
</dbReference>
<gene>
    <name evidence="1" type="ORF">METZ01_LOCUS262239</name>
</gene>
<dbReference type="AlphaFoldDB" id="A0A382JCR1"/>
<evidence type="ECO:0000313" key="1">
    <source>
        <dbReference type="EMBL" id="SVC09385.1"/>
    </source>
</evidence>
<reference evidence="1" key="1">
    <citation type="submission" date="2018-05" db="EMBL/GenBank/DDBJ databases">
        <authorList>
            <person name="Lanie J.A."/>
            <person name="Ng W.-L."/>
            <person name="Kazmierczak K.M."/>
            <person name="Andrzejewski T.M."/>
            <person name="Davidsen T.M."/>
            <person name="Wayne K.J."/>
            <person name="Tettelin H."/>
            <person name="Glass J.I."/>
            <person name="Rusch D."/>
            <person name="Podicherti R."/>
            <person name="Tsui H.-C.T."/>
            <person name="Winkler M.E."/>
        </authorList>
    </citation>
    <scope>NUCLEOTIDE SEQUENCE</scope>
</reference>